<keyword evidence="2" id="KW-1185">Reference proteome</keyword>
<comment type="caution">
    <text evidence="1">The sequence shown here is derived from an EMBL/GenBank/DDBJ whole genome shotgun (WGS) entry which is preliminary data.</text>
</comment>
<name>A0ABS4SW71_9PROT</name>
<evidence type="ECO:0000313" key="2">
    <source>
        <dbReference type="Proteomes" id="UP000781958"/>
    </source>
</evidence>
<keyword evidence="1" id="KW-0808">Transferase</keyword>
<dbReference type="Gene3D" id="3.40.1080.10">
    <property type="entry name" value="Glutaconate Coenzyme A-transferase"/>
    <property type="match status" value="1"/>
</dbReference>
<dbReference type="RefSeq" id="WP_209772416.1">
    <property type="nucleotide sequence ID" value="NZ_JAGINP010000035.1"/>
</dbReference>
<accession>A0ABS4SW71</accession>
<dbReference type="GO" id="GO:0018730">
    <property type="term" value="F:glutaconate CoA-transferase activity"/>
    <property type="evidence" value="ECO:0007669"/>
    <property type="project" value="UniProtKB-EC"/>
</dbReference>
<dbReference type="SUPFAM" id="SSF100950">
    <property type="entry name" value="NagB/RpiA/CoA transferase-like"/>
    <property type="match status" value="1"/>
</dbReference>
<dbReference type="EC" id="2.8.3.12" evidence="1"/>
<protein>
    <submittedName>
        <fullName evidence="1">Glutaconate CoA-transferase subunit B</fullName>
        <ecNumber evidence="1">2.8.3.12</ecNumber>
    </submittedName>
</protein>
<gene>
    <name evidence="1" type="ORF">J2851_006623</name>
</gene>
<proteinExistence type="predicted"/>
<sequence length="293" mass="31332">MSANLNNTAVNDTPLDGSPDGATLAETIAVNLARSFADGEVGFTGLVTGGAAALFGTSIPLAAMSLAQAMHAPNLTILLAGWSHNPDLGSLSVMPDSEFDSVLRDLPCDAQMLTYPGPWAIKRGDIDFGFSSGVQVDAVGSINSVCIGDPAKPKVRLVGPILQPEHMTLFGREYVMMPHHARRNFVEKVDYVSGVGYPGGLEGRRRLGLNHGGPEWVVTPKCVFDFDKEAGRIRVKSVHRASDRMDLAEHTGFAVDARNAPLTAAPTKDELDLLRRHVDPNGILLGRRTARSL</sequence>
<organism evidence="1 2">
    <name type="scientific">Azospirillum rugosum</name>
    <dbReference type="NCBI Taxonomy" id="416170"/>
    <lineage>
        <taxon>Bacteria</taxon>
        <taxon>Pseudomonadati</taxon>
        <taxon>Pseudomonadota</taxon>
        <taxon>Alphaproteobacteria</taxon>
        <taxon>Rhodospirillales</taxon>
        <taxon>Azospirillaceae</taxon>
        <taxon>Azospirillum</taxon>
    </lineage>
</organism>
<dbReference type="Proteomes" id="UP000781958">
    <property type="component" value="Unassembled WGS sequence"/>
</dbReference>
<evidence type="ECO:0000313" key="1">
    <source>
        <dbReference type="EMBL" id="MBP2296805.1"/>
    </source>
</evidence>
<dbReference type="EMBL" id="JAGINP010000035">
    <property type="protein sequence ID" value="MBP2296805.1"/>
    <property type="molecule type" value="Genomic_DNA"/>
</dbReference>
<reference evidence="1 2" key="1">
    <citation type="submission" date="2021-03" db="EMBL/GenBank/DDBJ databases">
        <title>Genomic Encyclopedia of Type Strains, Phase III (KMG-III): the genomes of soil and plant-associated and newly described type strains.</title>
        <authorList>
            <person name="Whitman W."/>
        </authorList>
    </citation>
    <scope>NUCLEOTIDE SEQUENCE [LARGE SCALE GENOMIC DNA]</scope>
    <source>
        <strain evidence="1 2">IMMIB AFH-6</strain>
    </source>
</reference>
<dbReference type="InterPro" id="IPR037171">
    <property type="entry name" value="NagB/RpiA_transferase-like"/>
</dbReference>